<reference evidence="4" key="1">
    <citation type="submission" date="2021-01" db="EMBL/GenBank/DDBJ databases">
        <title>Caligus Genome Assembly.</title>
        <authorList>
            <person name="Gallardo-Escarate C."/>
        </authorList>
    </citation>
    <scope>NUCLEOTIDE SEQUENCE [LARGE SCALE GENOMIC DNA]</scope>
</reference>
<dbReference type="Proteomes" id="UP000595437">
    <property type="component" value="Chromosome 7"/>
</dbReference>
<proteinExistence type="predicted"/>
<reference evidence="3" key="2">
    <citation type="journal article" name="Sci. Data">
        <title>Chromosome-scale genome assembly of the sea louse Caligus rogercresseyi by SMRT sequencing and Hi-C analysis.</title>
        <authorList>
            <person name="Gallardo-Escarate C."/>
            <person name="Valenzuela-Munoz V."/>
            <person name="Nunez-Acuna G."/>
            <person name="Valenzuela-Miranda D."/>
            <person name="Goncalves A.T."/>
            <person name="Escobar-Sepulveda H."/>
            <person name="Liachko I."/>
            <person name="Nelson B."/>
            <person name="Roberts S."/>
            <person name="Warren W."/>
        </authorList>
    </citation>
    <scope>NUCLEOTIDE SEQUENCE</scope>
    <source>
        <tissue evidence="3">Whole tissue</tissue>
    </source>
</reference>
<evidence type="ECO:0000313" key="4">
    <source>
        <dbReference type="Proteomes" id="UP000595437"/>
    </source>
</evidence>
<dbReference type="AlphaFoldDB" id="A0A7T8HIL5"/>
<name>A0A7T8HIL5_CALRO</name>
<dbReference type="Proteomes" id="UP000595437">
    <property type="component" value="Chromosome 11"/>
</dbReference>
<protein>
    <submittedName>
        <fullName evidence="3">Uncharacterized protein</fullName>
    </submittedName>
</protein>
<dbReference type="EMBL" id="CP045900">
    <property type="protein sequence ID" value="QQP42255.1"/>
    <property type="molecule type" value="Genomic_DNA"/>
</dbReference>
<accession>A0A7T8HIL5</accession>
<dbReference type="EMBL" id="CP045896">
    <property type="protein sequence ID" value="QQP50764.1"/>
    <property type="molecule type" value="Genomic_DNA"/>
</dbReference>
<gene>
    <name evidence="3" type="ORF">FKW44_011887</name>
    <name evidence="2" type="ORF">FKW44_016864</name>
    <name evidence="1" type="ORF">FKW44_025155</name>
</gene>
<evidence type="ECO:0000313" key="1">
    <source>
        <dbReference type="EMBL" id="QQP31530.1"/>
    </source>
</evidence>
<dbReference type="EMBL" id="CP045910">
    <property type="protein sequence ID" value="QQP31530.1"/>
    <property type="molecule type" value="Genomic_DNA"/>
</dbReference>
<evidence type="ECO:0000313" key="2">
    <source>
        <dbReference type="EMBL" id="QQP42255.1"/>
    </source>
</evidence>
<organism evidence="3 4">
    <name type="scientific">Caligus rogercresseyi</name>
    <name type="common">Sea louse</name>
    <dbReference type="NCBI Taxonomy" id="217165"/>
    <lineage>
        <taxon>Eukaryota</taxon>
        <taxon>Metazoa</taxon>
        <taxon>Ecdysozoa</taxon>
        <taxon>Arthropoda</taxon>
        <taxon>Crustacea</taxon>
        <taxon>Multicrustacea</taxon>
        <taxon>Hexanauplia</taxon>
        <taxon>Copepoda</taxon>
        <taxon>Siphonostomatoida</taxon>
        <taxon>Caligidae</taxon>
        <taxon>Caligus</taxon>
    </lineage>
</organism>
<sequence length="77" mass="8832">MDPGVALVPFGLKQNFLRFSFYYGNGRSRGVIGANPVVKTGISFIIIFRLRCSITLNGTFFWLNFRKNRPISDIIRF</sequence>
<dbReference type="Proteomes" id="UP000595437">
    <property type="component" value="Chromosome 21"/>
</dbReference>
<keyword evidence="4" id="KW-1185">Reference proteome</keyword>
<evidence type="ECO:0000313" key="3">
    <source>
        <dbReference type="EMBL" id="QQP50764.1"/>
    </source>
</evidence>